<sequence>MRSHIVRTRTMRARPPPRVLPPILALVLLMLALLPGPSRPLAQPNTARLSLLRPRPVVTWAQSHIDAFIDGVSVGPDGSAFACFSDNAVVAIQPPRFGLHNASNFTQYVAFRGPASSQYIASRFLSVPFYADFSKPAQTRPLLALADYHNTRIDFVDPYGANAANTTQDYVLLFSIPIPANSTNTPDEVTALDKFGGFYCSGGAGSPSSNGSGLDVASTLYYISPFSLSLLPEDLINVTTVPTASRVMTLGRASGLTLSADGSQLYVAETTSTVKHIWRFPILGPGVLGPGTVVVDLRTDFYGSFLTSAVDFSALRVHPSTNHIYVSLANNENLLVFDPGNVTSSDAVSTAPTPSPAAPAAPASAPAPTTTSTQRSSSGRTRSFSAPATPTATNGVPVSTTAQGATDTQSLTLIALLRLTVQHIPYATSFSLSPDGRWIYAVGACTVPNGQIAAGRGCVAATELGPLASNPRLGQTNITRV</sequence>
<feature type="signal peptide" evidence="2">
    <location>
        <begin position="1"/>
        <end position="40"/>
    </location>
</feature>
<keyword evidence="2" id="KW-0732">Signal</keyword>
<feature type="chain" id="PRO_5007296417" evidence="2">
    <location>
        <begin position="41"/>
        <end position="481"/>
    </location>
</feature>
<protein>
    <submittedName>
        <fullName evidence="3">Uncharacterized protein</fullName>
    </submittedName>
</protein>
<dbReference type="Gene3D" id="2.120.10.30">
    <property type="entry name" value="TolB, C-terminal domain"/>
    <property type="match status" value="1"/>
</dbReference>
<dbReference type="EMBL" id="KQ965738">
    <property type="protein sequence ID" value="KXS19495.1"/>
    <property type="molecule type" value="Genomic_DNA"/>
</dbReference>
<dbReference type="InterPro" id="IPR011042">
    <property type="entry name" value="6-blade_b-propeller_TolB-like"/>
</dbReference>
<evidence type="ECO:0000256" key="2">
    <source>
        <dbReference type="SAM" id="SignalP"/>
    </source>
</evidence>
<reference evidence="3 4" key="1">
    <citation type="journal article" date="2015" name="Genome Biol. Evol.">
        <title>Phylogenomic analyses indicate that early fungi evolved digesting cell walls of algal ancestors of land plants.</title>
        <authorList>
            <person name="Chang Y."/>
            <person name="Wang S."/>
            <person name="Sekimoto S."/>
            <person name="Aerts A.L."/>
            <person name="Choi C."/>
            <person name="Clum A."/>
            <person name="LaButti K.M."/>
            <person name="Lindquist E.A."/>
            <person name="Yee Ngan C."/>
            <person name="Ohm R.A."/>
            <person name="Salamov A.A."/>
            <person name="Grigoriev I.V."/>
            <person name="Spatafora J.W."/>
            <person name="Berbee M.L."/>
        </authorList>
    </citation>
    <scope>NUCLEOTIDE SEQUENCE [LARGE SCALE GENOMIC DNA]</scope>
    <source>
        <strain evidence="3 4">JEL478</strain>
    </source>
</reference>
<accession>A0A139ASN8</accession>
<dbReference type="Proteomes" id="UP000070544">
    <property type="component" value="Unassembled WGS sequence"/>
</dbReference>
<dbReference type="SUPFAM" id="SSF63829">
    <property type="entry name" value="Calcium-dependent phosphotriesterase"/>
    <property type="match status" value="1"/>
</dbReference>
<evidence type="ECO:0000313" key="3">
    <source>
        <dbReference type="EMBL" id="KXS19495.1"/>
    </source>
</evidence>
<feature type="compositionally biased region" description="Polar residues" evidence="1">
    <location>
        <begin position="388"/>
        <end position="403"/>
    </location>
</feature>
<name>A0A139ASN8_GONPJ</name>
<feature type="compositionally biased region" description="Low complexity" evidence="1">
    <location>
        <begin position="360"/>
        <end position="387"/>
    </location>
</feature>
<keyword evidence="4" id="KW-1185">Reference proteome</keyword>
<evidence type="ECO:0000313" key="4">
    <source>
        <dbReference type="Proteomes" id="UP000070544"/>
    </source>
</evidence>
<evidence type="ECO:0000256" key="1">
    <source>
        <dbReference type="SAM" id="MobiDB-lite"/>
    </source>
</evidence>
<gene>
    <name evidence="3" type="ORF">M427DRAFT_143273</name>
</gene>
<dbReference type="AlphaFoldDB" id="A0A139ASN8"/>
<organism evidence="3 4">
    <name type="scientific">Gonapodya prolifera (strain JEL478)</name>
    <name type="common">Monoblepharis prolifera</name>
    <dbReference type="NCBI Taxonomy" id="1344416"/>
    <lineage>
        <taxon>Eukaryota</taxon>
        <taxon>Fungi</taxon>
        <taxon>Fungi incertae sedis</taxon>
        <taxon>Chytridiomycota</taxon>
        <taxon>Chytridiomycota incertae sedis</taxon>
        <taxon>Monoblepharidomycetes</taxon>
        <taxon>Monoblepharidales</taxon>
        <taxon>Gonapodyaceae</taxon>
        <taxon>Gonapodya</taxon>
    </lineage>
</organism>
<proteinExistence type="predicted"/>
<feature type="region of interest" description="Disordered" evidence="1">
    <location>
        <begin position="345"/>
        <end position="403"/>
    </location>
</feature>